<keyword evidence="8 13" id="KW-0560">Oxidoreductase</keyword>
<sequence>MSVKHNPLLLASANKSWLEIPKLSDLTFWHLLFTCLALYTAYVAWDVFFGPLSHVPGPKLWAASHMPKAIMLWTGSEAITMQKLHETYGSVVRVAPRELSFNNAAAWKAIYGHNTGGKTRTFEKDPRFYTTNPQSTRHIGTADDPNHTRQRRILANSFSDKALRDQEPLLKQWAGLMVTKLKEVEAAGKAVDMVAYYNFTTFDIMSDLTFGEPLHMLEKSEYAPWVKNVFGSVKVIGKFIAIRQLPFMPWLLPKLVPTSARRKQREHEKHSSDRVDRRLARDPDRPDLWTEVLRRSDNGTGDATAGMSLAEMHANAAVFMMAGTETTATLLSGLTYYLLINPDKLAKLVAEIRGSFMSEHDITVDALASLPYLNASIEEGLRIYPPVSGGLPRKVPAEGATIAETWVPGNVSVAVNQRATYQSSTNFCDPTSFVPERFLGNQEYTNDNFAALQPFSLGPRNCIGKNLAYHEMRLLLTMVLFNFDISLEEESKDWANQKVFVFWDKRPLMVKLKVVR</sequence>
<feature type="binding site" description="axial binding residue" evidence="12">
    <location>
        <position position="462"/>
    </location>
    <ligand>
        <name>heme</name>
        <dbReference type="ChEBI" id="CHEBI:30413"/>
    </ligand>
    <ligandPart>
        <name>Fe</name>
        <dbReference type="ChEBI" id="CHEBI:18248"/>
    </ligandPart>
</feature>
<dbReference type="InterPro" id="IPR001128">
    <property type="entry name" value="Cyt_P450"/>
</dbReference>
<dbReference type="CDD" id="cd11058">
    <property type="entry name" value="CYP60B-like"/>
    <property type="match status" value="1"/>
</dbReference>
<protein>
    <submittedName>
        <fullName evidence="14">Benzoate 4-monooxygenase cytochrome P450</fullName>
    </submittedName>
</protein>
<dbReference type="PRINTS" id="PR00385">
    <property type="entry name" value="P450"/>
</dbReference>
<dbReference type="GO" id="GO:0016020">
    <property type="term" value="C:membrane"/>
    <property type="evidence" value="ECO:0007669"/>
    <property type="project" value="UniProtKB-SubCell"/>
</dbReference>
<dbReference type="GO" id="GO:0020037">
    <property type="term" value="F:heme binding"/>
    <property type="evidence" value="ECO:0007669"/>
    <property type="project" value="InterPro"/>
</dbReference>
<evidence type="ECO:0000256" key="6">
    <source>
        <dbReference type="ARBA" id="ARBA00022723"/>
    </source>
</evidence>
<keyword evidence="10 13" id="KW-0503">Monooxygenase</keyword>
<dbReference type="AlphaFoldDB" id="A0A9P8EGW2"/>
<comment type="caution">
    <text evidence="14">The sequence shown here is derived from an EMBL/GenBank/DDBJ whole genome shotgun (WGS) entry which is preliminary data.</text>
</comment>
<evidence type="ECO:0000256" key="4">
    <source>
        <dbReference type="ARBA" id="ARBA00022617"/>
    </source>
</evidence>
<dbReference type="GO" id="GO:0005506">
    <property type="term" value="F:iron ion binding"/>
    <property type="evidence" value="ECO:0007669"/>
    <property type="project" value="InterPro"/>
</dbReference>
<evidence type="ECO:0000256" key="7">
    <source>
        <dbReference type="ARBA" id="ARBA00022989"/>
    </source>
</evidence>
<evidence type="ECO:0000256" key="1">
    <source>
        <dbReference type="ARBA" id="ARBA00001971"/>
    </source>
</evidence>
<dbReference type="Pfam" id="PF00067">
    <property type="entry name" value="p450"/>
    <property type="match status" value="1"/>
</dbReference>
<dbReference type="PANTHER" id="PTHR24305:SF210">
    <property type="entry name" value="CYTOCHROME P450 MONOOXYGENASE ASQL-RELATED"/>
    <property type="match status" value="1"/>
</dbReference>
<evidence type="ECO:0000256" key="13">
    <source>
        <dbReference type="RuleBase" id="RU000461"/>
    </source>
</evidence>
<evidence type="ECO:0000313" key="15">
    <source>
        <dbReference type="Proteomes" id="UP000779574"/>
    </source>
</evidence>
<evidence type="ECO:0000313" key="14">
    <source>
        <dbReference type="EMBL" id="KAG9689996.1"/>
    </source>
</evidence>
<evidence type="ECO:0000256" key="3">
    <source>
        <dbReference type="ARBA" id="ARBA00010617"/>
    </source>
</evidence>
<dbReference type="GO" id="GO:0004497">
    <property type="term" value="F:monooxygenase activity"/>
    <property type="evidence" value="ECO:0007669"/>
    <property type="project" value="UniProtKB-KW"/>
</dbReference>
<dbReference type="InterPro" id="IPR017972">
    <property type="entry name" value="Cyt_P450_CS"/>
</dbReference>
<comment type="similarity">
    <text evidence="3 13">Belongs to the cytochrome P450 family.</text>
</comment>
<evidence type="ECO:0000256" key="5">
    <source>
        <dbReference type="ARBA" id="ARBA00022692"/>
    </source>
</evidence>
<dbReference type="GO" id="GO:0016705">
    <property type="term" value="F:oxidoreductase activity, acting on paired donors, with incorporation or reduction of molecular oxygen"/>
    <property type="evidence" value="ECO:0007669"/>
    <property type="project" value="InterPro"/>
</dbReference>
<evidence type="ECO:0000256" key="9">
    <source>
        <dbReference type="ARBA" id="ARBA00023004"/>
    </source>
</evidence>
<dbReference type="InterPro" id="IPR050121">
    <property type="entry name" value="Cytochrome_P450_monoxygenase"/>
</dbReference>
<keyword evidence="9 12" id="KW-0408">Iron</keyword>
<comment type="cofactor">
    <cofactor evidence="1 12">
        <name>heme</name>
        <dbReference type="ChEBI" id="CHEBI:30413"/>
    </cofactor>
</comment>
<reference evidence="14" key="2">
    <citation type="submission" date="2021-08" db="EMBL/GenBank/DDBJ databases">
        <authorList>
            <person name="Gostincar C."/>
            <person name="Sun X."/>
            <person name="Song Z."/>
            <person name="Gunde-Cimerman N."/>
        </authorList>
    </citation>
    <scope>NUCLEOTIDE SEQUENCE</scope>
    <source>
        <strain evidence="14">EXF-9911</strain>
    </source>
</reference>
<dbReference type="EMBL" id="JAHFXF010000327">
    <property type="protein sequence ID" value="KAG9689996.1"/>
    <property type="molecule type" value="Genomic_DNA"/>
</dbReference>
<name>A0A9P8EGW2_AURME</name>
<keyword evidence="7" id="KW-1133">Transmembrane helix</keyword>
<accession>A0A9P8EGW2</accession>
<dbReference type="PRINTS" id="PR00463">
    <property type="entry name" value="EP450I"/>
</dbReference>
<keyword evidence="5" id="KW-0812">Transmembrane</keyword>
<organism evidence="14 15">
    <name type="scientific">Aureobasidium melanogenum</name>
    <name type="common">Aureobasidium pullulans var. melanogenum</name>
    <dbReference type="NCBI Taxonomy" id="46634"/>
    <lineage>
        <taxon>Eukaryota</taxon>
        <taxon>Fungi</taxon>
        <taxon>Dikarya</taxon>
        <taxon>Ascomycota</taxon>
        <taxon>Pezizomycotina</taxon>
        <taxon>Dothideomycetes</taxon>
        <taxon>Dothideomycetidae</taxon>
        <taxon>Dothideales</taxon>
        <taxon>Saccotheciaceae</taxon>
        <taxon>Aureobasidium</taxon>
    </lineage>
</organism>
<proteinExistence type="inferred from homology"/>
<keyword evidence="11" id="KW-0472">Membrane</keyword>
<dbReference type="PROSITE" id="PS00086">
    <property type="entry name" value="CYTOCHROME_P450"/>
    <property type="match status" value="1"/>
</dbReference>
<dbReference type="OrthoDB" id="1470350at2759"/>
<dbReference type="PANTHER" id="PTHR24305">
    <property type="entry name" value="CYTOCHROME P450"/>
    <property type="match status" value="1"/>
</dbReference>
<dbReference type="InterPro" id="IPR002401">
    <property type="entry name" value="Cyt_P450_E_grp-I"/>
</dbReference>
<comment type="subcellular location">
    <subcellularLocation>
        <location evidence="2">Membrane</location>
        <topology evidence="2">Single-pass membrane protein</topology>
    </subcellularLocation>
</comment>
<evidence type="ECO:0000256" key="2">
    <source>
        <dbReference type="ARBA" id="ARBA00004167"/>
    </source>
</evidence>
<evidence type="ECO:0000256" key="12">
    <source>
        <dbReference type="PIRSR" id="PIRSR602401-1"/>
    </source>
</evidence>
<feature type="non-terminal residue" evidence="14">
    <location>
        <position position="1"/>
    </location>
</feature>
<dbReference type="Gene3D" id="1.10.630.10">
    <property type="entry name" value="Cytochrome P450"/>
    <property type="match status" value="1"/>
</dbReference>
<keyword evidence="4 12" id="KW-0349">Heme</keyword>
<dbReference type="FunFam" id="1.10.630.10:FF:000047">
    <property type="entry name" value="Cytochrome P450 monooxygenase"/>
    <property type="match status" value="1"/>
</dbReference>
<dbReference type="GO" id="GO:0009403">
    <property type="term" value="P:toxin biosynthetic process"/>
    <property type="evidence" value="ECO:0007669"/>
    <property type="project" value="UniProtKB-ARBA"/>
</dbReference>
<gene>
    <name evidence="14" type="ORF">KCU76_g8468</name>
</gene>
<dbReference type="InterPro" id="IPR036396">
    <property type="entry name" value="Cyt_P450_sf"/>
</dbReference>
<dbReference type="SUPFAM" id="SSF48264">
    <property type="entry name" value="Cytochrome P450"/>
    <property type="match status" value="1"/>
</dbReference>
<evidence type="ECO:0000256" key="11">
    <source>
        <dbReference type="ARBA" id="ARBA00023136"/>
    </source>
</evidence>
<reference evidence="14" key="1">
    <citation type="journal article" date="2021" name="J Fungi (Basel)">
        <title>Virulence traits and population genomics of the black yeast Aureobasidium melanogenum.</title>
        <authorList>
            <person name="Cernosa A."/>
            <person name="Sun X."/>
            <person name="Gostincar C."/>
            <person name="Fang C."/>
            <person name="Gunde-Cimerman N."/>
            <person name="Song Z."/>
        </authorList>
    </citation>
    <scope>NUCLEOTIDE SEQUENCE</scope>
    <source>
        <strain evidence="14">EXF-9911</strain>
    </source>
</reference>
<dbReference type="Proteomes" id="UP000779574">
    <property type="component" value="Unassembled WGS sequence"/>
</dbReference>
<keyword evidence="6 12" id="KW-0479">Metal-binding</keyword>
<evidence type="ECO:0000256" key="10">
    <source>
        <dbReference type="ARBA" id="ARBA00023033"/>
    </source>
</evidence>
<evidence type="ECO:0000256" key="8">
    <source>
        <dbReference type="ARBA" id="ARBA00023002"/>
    </source>
</evidence>